<comment type="caution">
    <text evidence="1">The sequence shown here is derived from an EMBL/GenBank/DDBJ whole genome shotgun (WGS) entry which is preliminary data.</text>
</comment>
<dbReference type="AlphaFoldDB" id="A0A0F9AVX8"/>
<proteinExistence type="predicted"/>
<accession>A0A0F9AVX8</accession>
<reference evidence="1" key="1">
    <citation type="journal article" date="2015" name="Nature">
        <title>Complex archaea that bridge the gap between prokaryotes and eukaryotes.</title>
        <authorList>
            <person name="Spang A."/>
            <person name="Saw J.H."/>
            <person name="Jorgensen S.L."/>
            <person name="Zaremba-Niedzwiedzka K."/>
            <person name="Martijn J."/>
            <person name="Lind A.E."/>
            <person name="van Eijk R."/>
            <person name="Schleper C."/>
            <person name="Guy L."/>
            <person name="Ettema T.J."/>
        </authorList>
    </citation>
    <scope>NUCLEOTIDE SEQUENCE</scope>
</reference>
<gene>
    <name evidence="1" type="ORF">LCGC14_2864310</name>
</gene>
<organism evidence="1">
    <name type="scientific">marine sediment metagenome</name>
    <dbReference type="NCBI Taxonomy" id="412755"/>
    <lineage>
        <taxon>unclassified sequences</taxon>
        <taxon>metagenomes</taxon>
        <taxon>ecological metagenomes</taxon>
    </lineage>
</organism>
<name>A0A0F9AVX8_9ZZZZ</name>
<dbReference type="InterPro" id="IPR043502">
    <property type="entry name" value="DNA/RNA_pol_sf"/>
</dbReference>
<sequence length="93" mass="10826">MSEVWAHYNCLDSVVDLKIWNKQEPDLDKQGYRNLYEDTMSLYPVILFMQTIGLDVNYEALGYEKIRIDDKITEAEVELHSLCGFPLNPNSPK</sequence>
<feature type="non-terminal residue" evidence="1">
    <location>
        <position position="93"/>
    </location>
</feature>
<dbReference type="EMBL" id="LAZR01055435">
    <property type="protein sequence ID" value="KKK76371.1"/>
    <property type="molecule type" value="Genomic_DNA"/>
</dbReference>
<dbReference type="SUPFAM" id="SSF56672">
    <property type="entry name" value="DNA/RNA polymerases"/>
    <property type="match status" value="1"/>
</dbReference>
<evidence type="ECO:0000313" key="1">
    <source>
        <dbReference type="EMBL" id="KKK76371.1"/>
    </source>
</evidence>
<protein>
    <submittedName>
        <fullName evidence="1">Uncharacterized protein</fullName>
    </submittedName>
</protein>